<keyword evidence="3" id="KW-0804">Transcription</keyword>
<dbReference type="PANTHER" id="PTHR43130">
    <property type="entry name" value="ARAC-FAMILY TRANSCRIPTIONAL REGULATOR"/>
    <property type="match status" value="1"/>
</dbReference>
<evidence type="ECO:0000313" key="6">
    <source>
        <dbReference type="Proteomes" id="UP000737171"/>
    </source>
</evidence>
<dbReference type="Pfam" id="PF01965">
    <property type="entry name" value="DJ-1_PfpI"/>
    <property type="match status" value="1"/>
</dbReference>
<dbReference type="Pfam" id="PF12833">
    <property type="entry name" value="HTH_18"/>
    <property type="match status" value="1"/>
</dbReference>
<dbReference type="InterPro" id="IPR018062">
    <property type="entry name" value="HTH_AraC-typ_CS"/>
</dbReference>
<dbReference type="PANTHER" id="PTHR43130:SF11">
    <property type="entry name" value="TRANSCRIPTIONAL REGULATORY PROTEIN"/>
    <property type="match status" value="1"/>
</dbReference>
<proteinExistence type="predicted"/>
<keyword evidence="2" id="KW-0238">DNA-binding</keyword>
<dbReference type="PROSITE" id="PS00041">
    <property type="entry name" value="HTH_ARAC_FAMILY_1"/>
    <property type="match status" value="1"/>
</dbReference>
<keyword evidence="6" id="KW-1185">Reference proteome</keyword>
<dbReference type="SUPFAM" id="SSF52317">
    <property type="entry name" value="Class I glutamine amidotransferase-like"/>
    <property type="match status" value="1"/>
</dbReference>
<evidence type="ECO:0000256" key="3">
    <source>
        <dbReference type="ARBA" id="ARBA00023163"/>
    </source>
</evidence>
<dbReference type="SUPFAM" id="SSF46689">
    <property type="entry name" value="Homeodomain-like"/>
    <property type="match status" value="2"/>
</dbReference>
<dbReference type="InterPro" id="IPR002818">
    <property type="entry name" value="DJ-1/PfpI"/>
</dbReference>
<reference evidence="5 6" key="1">
    <citation type="submission" date="2020-05" db="EMBL/GenBank/DDBJ databases">
        <title>Aquincola sp. isolate from soil.</title>
        <authorList>
            <person name="Han J."/>
            <person name="Kim D.-U."/>
        </authorList>
    </citation>
    <scope>NUCLEOTIDE SEQUENCE [LARGE SCALE GENOMIC DNA]</scope>
    <source>
        <strain evidence="5 6">S2</strain>
    </source>
</reference>
<gene>
    <name evidence="5" type="ORF">HLB44_14410</name>
</gene>
<evidence type="ECO:0000313" key="5">
    <source>
        <dbReference type="EMBL" id="NRF68183.1"/>
    </source>
</evidence>
<dbReference type="SMART" id="SM00342">
    <property type="entry name" value="HTH_ARAC"/>
    <property type="match status" value="1"/>
</dbReference>
<dbReference type="RefSeq" id="WP_173123598.1">
    <property type="nucleotide sequence ID" value="NZ_JABRWJ010000004.1"/>
</dbReference>
<dbReference type="EMBL" id="JABRWJ010000004">
    <property type="protein sequence ID" value="NRF68183.1"/>
    <property type="molecule type" value="Genomic_DNA"/>
</dbReference>
<dbReference type="Proteomes" id="UP000737171">
    <property type="component" value="Unassembled WGS sequence"/>
</dbReference>
<dbReference type="Gene3D" id="1.10.10.60">
    <property type="entry name" value="Homeodomain-like"/>
    <property type="match status" value="1"/>
</dbReference>
<dbReference type="Gene3D" id="3.40.50.880">
    <property type="match status" value="1"/>
</dbReference>
<feature type="domain" description="HTH araC/xylS-type" evidence="4">
    <location>
        <begin position="229"/>
        <end position="325"/>
    </location>
</feature>
<dbReference type="PROSITE" id="PS01124">
    <property type="entry name" value="HTH_ARAC_FAMILY_2"/>
    <property type="match status" value="1"/>
</dbReference>
<keyword evidence="1" id="KW-0805">Transcription regulation</keyword>
<dbReference type="InterPro" id="IPR029062">
    <property type="entry name" value="Class_I_gatase-like"/>
</dbReference>
<dbReference type="InterPro" id="IPR018060">
    <property type="entry name" value="HTH_AraC"/>
</dbReference>
<dbReference type="InterPro" id="IPR009057">
    <property type="entry name" value="Homeodomain-like_sf"/>
</dbReference>
<sequence>MKTVWILVPDGVMDSSLAITLDVLRTAQAIAARTRGVGQFQFRVLGARAQVRTGCGLRLRTDATFRQAEREGATPQWVIVPALGEYGARLAAHLSQPDALQAQRLLRALAARKLRSLRIGASCASVFLLAEAGLLAQRSATTTWWLAADFRARYPDVILDERRMVVPDGPLVTAGSAFSQLDLMLAVLGDLVGVRIADLCARYLLIDRRPSQARYMIAAHAQQHDPVIGAAERWIDEHLTEPMTVRALAQAAAMSEKTFSRRVQAATGLSPIRLIQRRRLMMATHLIETTKTPIEQVAAQVGYRDSTTLRRLIRRDLDTSPSGLR</sequence>
<evidence type="ECO:0000256" key="1">
    <source>
        <dbReference type="ARBA" id="ARBA00023015"/>
    </source>
</evidence>
<accession>A0ABX2EHU5</accession>
<evidence type="ECO:0000256" key="2">
    <source>
        <dbReference type="ARBA" id="ARBA00023125"/>
    </source>
</evidence>
<comment type="caution">
    <text evidence="5">The sequence shown here is derived from an EMBL/GenBank/DDBJ whole genome shotgun (WGS) entry which is preliminary data.</text>
</comment>
<dbReference type="InterPro" id="IPR052158">
    <property type="entry name" value="INH-QAR"/>
</dbReference>
<name>A0ABX2EHU5_9BURK</name>
<evidence type="ECO:0000259" key="4">
    <source>
        <dbReference type="PROSITE" id="PS01124"/>
    </source>
</evidence>
<organism evidence="5 6">
    <name type="scientific">Pseudaquabacterium terrae</name>
    <dbReference type="NCBI Taxonomy" id="2732868"/>
    <lineage>
        <taxon>Bacteria</taxon>
        <taxon>Pseudomonadati</taxon>
        <taxon>Pseudomonadota</taxon>
        <taxon>Betaproteobacteria</taxon>
        <taxon>Burkholderiales</taxon>
        <taxon>Sphaerotilaceae</taxon>
        <taxon>Pseudaquabacterium</taxon>
    </lineage>
</organism>
<protein>
    <submittedName>
        <fullName evidence="5">Helix-turn-helix domain-containing protein</fullName>
    </submittedName>
</protein>